<dbReference type="GO" id="GO:0042765">
    <property type="term" value="C:GPI-anchor transamidase complex"/>
    <property type="evidence" value="ECO:0000318"/>
    <property type="project" value="GO_Central"/>
</dbReference>
<name>A0DGJ7_PARTE</name>
<feature type="transmembrane region" description="Helical" evidence="10">
    <location>
        <begin position="243"/>
        <end position="263"/>
    </location>
</feature>
<keyword evidence="6" id="KW-0256">Endoplasmic reticulum</keyword>
<dbReference type="OMA" id="CFLIVQL"/>
<dbReference type="InParanoid" id="A0DGJ7"/>
<evidence type="ECO:0000256" key="1">
    <source>
        <dbReference type="ARBA" id="ARBA00004477"/>
    </source>
</evidence>
<evidence type="ECO:0000313" key="13">
    <source>
        <dbReference type="Proteomes" id="UP000000600"/>
    </source>
</evidence>
<comment type="pathway">
    <text evidence="2">Glycolipid biosynthesis; glycosylphosphatidylinositol-anchor biosynthesis.</text>
</comment>
<feature type="transmembrane region" description="Helical" evidence="10">
    <location>
        <begin position="275"/>
        <end position="305"/>
    </location>
</feature>
<dbReference type="PANTHER" id="PTHR13121:SF0">
    <property type="entry name" value="PHOSPHATIDYLINOSITOL GLYCAN ANCHOR BIOSYNTHESIS CLASS U PROTEIN"/>
    <property type="match status" value="1"/>
</dbReference>
<dbReference type="STRING" id="5888.A0DGJ7"/>
<evidence type="ECO:0000256" key="9">
    <source>
        <dbReference type="SAM" id="MobiDB-lite"/>
    </source>
</evidence>
<feature type="transmembrane region" description="Helical" evidence="10">
    <location>
        <begin position="179"/>
        <end position="197"/>
    </location>
</feature>
<dbReference type="UniPathway" id="UPA00196"/>
<comment type="subcellular location">
    <subcellularLocation>
        <location evidence="1">Endoplasmic reticulum membrane</location>
        <topology evidence="1">Multi-pass membrane protein</topology>
    </subcellularLocation>
</comment>
<proteinExistence type="inferred from homology"/>
<dbReference type="FunCoup" id="A0DGJ7">
    <property type="interactions" value="251"/>
</dbReference>
<dbReference type="HOGENOM" id="CLU_666405_0_0_1"/>
<feature type="transmembrane region" description="Helical" evidence="10">
    <location>
        <begin position="74"/>
        <end position="93"/>
    </location>
</feature>
<sequence length="415" mass="48929">MYRIILILKCLLWYFGKWDVDLTWLPYFSNPYTQYSNIREAKYLIANNYNPYNTDGIFQKPLIVYGLNLIDNDIIFLIADILVCFLIVQLFGAKQGYRMSISLFYHLNPITFANLILKNTNVFDHIFLLLTILSALKMKILSPILFGILLYLNPQYFIVLAAISVIFRRDSSKTSKFAFKLIIFLLVSIATICLLLYNSYKITGDWQFIEKTYIDYYFPKDHKPTIGFLWALFSGLFSKYKSLYHAFFMLLPACYILPLYNLFVKYAKREKEYLGFMIGVSLFCSFLYFQYIAISDLIIIFILLFQRYDWLFNSLPTIVIVHAGCLILFLGGGLQLTWTHSFTGNPNFTFFQVFVSYVFYVILVSEGVREMLKFRTIQKKEEKENIKQVEENENQSDEQNEKETKEQTNKKEKED</sequence>
<keyword evidence="5 10" id="KW-0812">Transmembrane</keyword>
<keyword evidence="7 10" id="KW-1133">Transmembrane helix</keyword>
<feature type="transmembrane region" description="Helical" evidence="10">
    <location>
        <begin position="317"/>
        <end position="338"/>
    </location>
</feature>
<feature type="region of interest" description="Disordered" evidence="9">
    <location>
        <begin position="383"/>
        <end position="415"/>
    </location>
</feature>
<organism evidence="12 13">
    <name type="scientific">Paramecium tetraurelia</name>
    <dbReference type="NCBI Taxonomy" id="5888"/>
    <lineage>
        <taxon>Eukaryota</taxon>
        <taxon>Sar</taxon>
        <taxon>Alveolata</taxon>
        <taxon>Ciliophora</taxon>
        <taxon>Intramacronucleata</taxon>
        <taxon>Oligohymenophorea</taxon>
        <taxon>Peniculida</taxon>
        <taxon>Parameciidae</taxon>
        <taxon>Paramecium</taxon>
    </lineage>
</organism>
<dbReference type="GO" id="GO:0006506">
    <property type="term" value="P:GPI anchor biosynthetic process"/>
    <property type="evidence" value="ECO:0007669"/>
    <property type="project" value="UniProtKB-UniPathway"/>
</dbReference>
<dbReference type="OrthoDB" id="549017at2759"/>
<evidence type="ECO:0000256" key="7">
    <source>
        <dbReference type="ARBA" id="ARBA00022989"/>
    </source>
</evidence>
<dbReference type="Proteomes" id="UP000000600">
    <property type="component" value="Unassembled WGS sequence"/>
</dbReference>
<evidence type="ECO:0000256" key="4">
    <source>
        <dbReference type="ARBA" id="ARBA00022502"/>
    </source>
</evidence>
<evidence type="ECO:0000256" key="8">
    <source>
        <dbReference type="ARBA" id="ARBA00023136"/>
    </source>
</evidence>
<dbReference type="PANTHER" id="PTHR13121">
    <property type="entry name" value="GPI TRANSAMIDASE COMPONENT PIG-U"/>
    <property type="match status" value="1"/>
</dbReference>
<dbReference type="KEGG" id="ptm:GSPATT00002293001"/>
<feature type="chain" id="PRO_5002623819" description="GPI transamidase subunit PIG-U" evidence="11">
    <location>
        <begin position="19"/>
        <end position="415"/>
    </location>
</feature>
<evidence type="ECO:0000256" key="3">
    <source>
        <dbReference type="ARBA" id="ARBA00010026"/>
    </source>
</evidence>
<dbReference type="AlphaFoldDB" id="A0DGJ7"/>
<keyword evidence="13" id="KW-1185">Reference proteome</keyword>
<feature type="signal peptide" evidence="11">
    <location>
        <begin position="1"/>
        <end position="18"/>
    </location>
</feature>
<dbReference type="EMBL" id="CT868429">
    <property type="protein sequence ID" value="CAK82164.1"/>
    <property type="molecule type" value="Genomic_DNA"/>
</dbReference>
<accession>A0DGJ7</accession>
<dbReference type="InterPro" id="IPR009600">
    <property type="entry name" value="PIG-U"/>
</dbReference>
<evidence type="ECO:0000256" key="5">
    <source>
        <dbReference type="ARBA" id="ARBA00022692"/>
    </source>
</evidence>
<dbReference type="GO" id="GO:0016255">
    <property type="term" value="P:attachment of GPI anchor to protein"/>
    <property type="evidence" value="ECO:0000318"/>
    <property type="project" value="GO_Central"/>
</dbReference>
<protein>
    <recommendedName>
        <fullName evidence="14">GPI transamidase subunit PIG-U</fullName>
    </recommendedName>
</protein>
<gene>
    <name evidence="12" type="ORF">GSPATT00002293001</name>
</gene>
<keyword evidence="11" id="KW-0732">Signal</keyword>
<keyword evidence="8 10" id="KW-0472">Membrane</keyword>
<dbReference type="RefSeq" id="XP_001449561.1">
    <property type="nucleotide sequence ID" value="XM_001449524.1"/>
</dbReference>
<evidence type="ECO:0000313" key="12">
    <source>
        <dbReference type="EMBL" id="CAK82164.1"/>
    </source>
</evidence>
<evidence type="ECO:0000256" key="10">
    <source>
        <dbReference type="SAM" id="Phobius"/>
    </source>
</evidence>
<feature type="transmembrane region" description="Helical" evidence="10">
    <location>
        <begin position="144"/>
        <end position="167"/>
    </location>
</feature>
<comment type="similarity">
    <text evidence="3">Belongs to the PIGU family.</text>
</comment>
<dbReference type="GeneID" id="5035346"/>
<keyword evidence="4" id="KW-0337">GPI-anchor biosynthesis</keyword>
<dbReference type="Pfam" id="PF06728">
    <property type="entry name" value="PIG-U"/>
    <property type="match status" value="1"/>
</dbReference>
<evidence type="ECO:0000256" key="2">
    <source>
        <dbReference type="ARBA" id="ARBA00004687"/>
    </source>
</evidence>
<reference evidence="12 13" key="1">
    <citation type="journal article" date="2006" name="Nature">
        <title>Global trends of whole-genome duplications revealed by the ciliate Paramecium tetraurelia.</title>
        <authorList>
            <consortium name="Genoscope"/>
            <person name="Aury J.-M."/>
            <person name="Jaillon O."/>
            <person name="Duret L."/>
            <person name="Noel B."/>
            <person name="Jubin C."/>
            <person name="Porcel B.M."/>
            <person name="Segurens B."/>
            <person name="Daubin V."/>
            <person name="Anthouard V."/>
            <person name="Aiach N."/>
            <person name="Arnaiz O."/>
            <person name="Billaut A."/>
            <person name="Beisson J."/>
            <person name="Blanc I."/>
            <person name="Bouhouche K."/>
            <person name="Camara F."/>
            <person name="Duharcourt S."/>
            <person name="Guigo R."/>
            <person name="Gogendeau D."/>
            <person name="Katinka M."/>
            <person name="Keller A.-M."/>
            <person name="Kissmehl R."/>
            <person name="Klotz C."/>
            <person name="Koll F."/>
            <person name="Le Moue A."/>
            <person name="Lepere C."/>
            <person name="Malinsky S."/>
            <person name="Nowacki M."/>
            <person name="Nowak J.K."/>
            <person name="Plattner H."/>
            <person name="Poulain J."/>
            <person name="Ruiz F."/>
            <person name="Serrano V."/>
            <person name="Zagulski M."/>
            <person name="Dessen P."/>
            <person name="Betermier M."/>
            <person name="Weissenbach J."/>
            <person name="Scarpelli C."/>
            <person name="Schachter V."/>
            <person name="Sperling L."/>
            <person name="Meyer E."/>
            <person name="Cohen J."/>
            <person name="Wincker P."/>
        </authorList>
    </citation>
    <scope>NUCLEOTIDE SEQUENCE [LARGE SCALE GENOMIC DNA]</scope>
    <source>
        <strain evidence="12 13">Stock d4-2</strain>
    </source>
</reference>
<feature type="compositionally biased region" description="Basic and acidic residues" evidence="9">
    <location>
        <begin position="399"/>
        <end position="415"/>
    </location>
</feature>
<evidence type="ECO:0008006" key="14">
    <source>
        <dbReference type="Google" id="ProtNLM"/>
    </source>
</evidence>
<evidence type="ECO:0000256" key="11">
    <source>
        <dbReference type="SAM" id="SignalP"/>
    </source>
</evidence>
<evidence type="ECO:0000256" key="6">
    <source>
        <dbReference type="ARBA" id="ARBA00022824"/>
    </source>
</evidence>
<feature type="transmembrane region" description="Helical" evidence="10">
    <location>
        <begin position="350"/>
        <end position="368"/>
    </location>
</feature>